<dbReference type="EMBL" id="JADCLJ010000020">
    <property type="protein sequence ID" value="MBE4908918.1"/>
    <property type="molecule type" value="Genomic_DNA"/>
</dbReference>
<evidence type="ECO:0000313" key="2">
    <source>
        <dbReference type="Proteomes" id="UP001516662"/>
    </source>
</evidence>
<keyword evidence="2" id="KW-1185">Reference proteome</keyword>
<dbReference type="Pfam" id="PF14156">
    <property type="entry name" value="AbbA_antirepres"/>
    <property type="match status" value="1"/>
</dbReference>
<protein>
    <submittedName>
        <fullName evidence="1">Antirepressor AbbA</fullName>
    </submittedName>
</protein>
<accession>A0ABR9QK87</accession>
<evidence type="ECO:0000313" key="1">
    <source>
        <dbReference type="EMBL" id="MBE4908918.1"/>
    </source>
</evidence>
<reference evidence="1 2" key="1">
    <citation type="submission" date="2020-10" db="EMBL/GenBank/DDBJ databases">
        <title>Bacillus sp. HD4P25, an endophyte from a halophyte.</title>
        <authorList>
            <person name="Sun J.-Q."/>
        </authorList>
    </citation>
    <scope>NUCLEOTIDE SEQUENCE [LARGE SCALE GENOMIC DNA]</scope>
    <source>
        <strain evidence="1 2">YIM 93174</strain>
    </source>
</reference>
<proteinExistence type="predicted"/>
<comment type="caution">
    <text evidence="1">The sequence shown here is derived from an EMBL/GenBank/DDBJ whole genome shotgun (WGS) entry which is preliminary data.</text>
</comment>
<organism evidence="1 2">
    <name type="scientific">Litchfieldia luteola</name>
    <dbReference type="NCBI Taxonomy" id="682179"/>
    <lineage>
        <taxon>Bacteria</taxon>
        <taxon>Bacillati</taxon>
        <taxon>Bacillota</taxon>
        <taxon>Bacilli</taxon>
        <taxon>Bacillales</taxon>
        <taxon>Bacillaceae</taxon>
        <taxon>Litchfieldia</taxon>
    </lineage>
</organism>
<dbReference type="Gene3D" id="1.10.287.3030">
    <property type="match status" value="1"/>
</dbReference>
<dbReference type="RefSeq" id="WP_193537006.1">
    <property type="nucleotide sequence ID" value="NZ_JADCLJ010000020.1"/>
</dbReference>
<sequence>MINGTLNRLTRDEQALLLEVLFSQRYALDLVSVEIADIENGSKPTDELVYKRLIALYDKLIDEI</sequence>
<name>A0ABR9QK87_9BACI</name>
<gene>
    <name evidence="1" type="primary">abbA</name>
    <name evidence="1" type="ORF">IMZ08_12690</name>
</gene>
<dbReference type="InterPro" id="IPR025446">
    <property type="entry name" value="Antirep_AbbA"/>
</dbReference>
<dbReference type="Proteomes" id="UP001516662">
    <property type="component" value="Unassembled WGS sequence"/>
</dbReference>